<gene>
    <name evidence="2" type="ORF">A6302_02080</name>
</gene>
<comment type="caution">
    <text evidence="2">The sequence shown here is derived from an EMBL/GenBank/DDBJ whole genome shotgun (WGS) entry which is preliminary data.</text>
</comment>
<dbReference type="Pfam" id="PF11064">
    <property type="entry name" value="DUF2865"/>
    <property type="match status" value="1"/>
</dbReference>
<name>A0A1E3H2P9_9HYPH</name>
<sequence>MPIRTAPPAELRTPLTELRPAQDGRAARLKPLLDQRRSTARIAGFSGGSYRTLCVRSCDGYYFPLSFATRASGFARDEAACRANGDDFSLYVHHNPGEDSGAAVSLASGQRYRDLPRAFAYRKRFDPTCEPVGSAQQIARVDAAAQAVAALSEGGNEPASGFSPADTERVGADRRHRLDRPPQGRGTGCQPAAGARRARTSARPMSGSRPASSGP</sequence>
<dbReference type="EMBL" id="MCRJ01000045">
    <property type="protein sequence ID" value="ODN70592.1"/>
    <property type="molecule type" value="Genomic_DNA"/>
</dbReference>
<feature type="region of interest" description="Disordered" evidence="1">
    <location>
        <begin position="152"/>
        <end position="215"/>
    </location>
</feature>
<dbReference type="AlphaFoldDB" id="A0A1E3H2P9"/>
<accession>A0A1E3H2P9</accession>
<dbReference type="Proteomes" id="UP000094622">
    <property type="component" value="Unassembled WGS sequence"/>
</dbReference>
<evidence type="ECO:0000313" key="2">
    <source>
        <dbReference type="EMBL" id="ODN70592.1"/>
    </source>
</evidence>
<protein>
    <recommendedName>
        <fullName evidence="4">DUF2865 domain-containing protein</fullName>
    </recommendedName>
</protein>
<dbReference type="RefSeq" id="WP_069306804.1">
    <property type="nucleotide sequence ID" value="NZ_MCRJ01000045.1"/>
</dbReference>
<dbReference type="InterPro" id="IPR021293">
    <property type="entry name" value="DUF2865"/>
</dbReference>
<dbReference type="OrthoDB" id="7850882at2"/>
<evidence type="ECO:0000256" key="1">
    <source>
        <dbReference type="SAM" id="MobiDB-lite"/>
    </source>
</evidence>
<reference evidence="2 3" key="1">
    <citation type="submission" date="2016-07" db="EMBL/GenBank/DDBJ databases">
        <title>Draft Genome Sequence of Methylobrevis pamukkalensis PK2.</title>
        <authorList>
            <person name="Vasilenko O.V."/>
            <person name="Doronina N.V."/>
            <person name="Shmareva M.N."/>
            <person name="Tarlachkov S.V."/>
            <person name="Mustakhimov I."/>
            <person name="Trotsenko Y.A."/>
        </authorList>
    </citation>
    <scope>NUCLEOTIDE SEQUENCE [LARGE SCALE GENOMIC DNA]</scope>
    <source>
        <strain evidence="2 3">PK2</strain>
    </source>
</reference>
<evidence type="ECO:0008006" key="4">
    <source>
        <dbReference type="Google" id="ProtNLM"/>
    </source>
</evidence>
<keyword evidence="3" id="KW-1185">Reference proteome</keyword>
<organism evidence="2 3">
    <name type="scientific">Methylobrevis pamukkalensis</name>
    <dbReference type="NCBI Taxonomy" id="1439726"/>
    <lineage>
        <taxon>Bacteria</taxon>
        <taxon>Pseudomonadati</taxon>
        <taxon>Pseudomonadota</taxon>
        <taxon>Alphaproteobacteria</taxon>
        <taxon>Hyphomicrobiales</taxon>
        <taxon>Pleomorphomonadaceae</taxon>
        <taxon>Methylobrevis</taxon>
    </lineage>
</organism>
<proteinExistence type="predicted"/>
<evidence type="ECO:0000313" key="3">
    <source>
        <dbReference type="Proteomes" id="UP000094622"/>
    </source>
</evidence>